<dbReference type="Pfam" id="PF00501">
    <property type="entry name" value="AMP-binding"/>
    <property type="match status" value="1"/>
</dbReference>
<dbReference type="PANTHER" id="PTHR43201">
    <property type="entry name" value="ACYL-COA SYNTHETASE"/>
    <property type="match status" value="1"/>
</dbReference>
<dbReference type="AlphaFoldDB" id="A0A8J8NSR5"/>
<evidence type="ECO:0000259" key="4">
    <source>
        <dbReference type="Pfam" id="PF13193"/>
    </source>
</evidence>
<dbReference type="InterPro" id="IPR025110">
    <property type="entry name" value="AMP-bd_C"/>
</dbReference>
<dbReference type="FunFam" id="3.30.300.30:FF:000008">
    <property type="entry name" value="2,3-dihydroxybenzoate-AMP ligase"/>
    <property type="match status" value="1"/>
</dbReference>
<protein>
    <recommendedName>
        <fullName evidence="7">AMP-binding protein</fullName>
    </recommendedName>
</protein>
<evidence type="ECO:0000256" key="2">
    <source>
        <dbReference type="ARBA" id="ARBA00022598"/>
    </source>
</evidence>
<dbReference type="InterPro" id="IPR000873">
    <property type="entry name" value="AMP-dep_synth/lig_dom"/>
</dbReference>
<dbReference type="PROSITE" id="PS00455">
    <property type="entry name" value="AMP_BINDING"/>
    <property type="match status" value="1"/>
</dbReference>
<feature type="domain" description="AMP-dependent synthetase/ligase" evidence="3">
    <location>
        <begin position="56"/>
        <end position="450"/>
    </location>
</feature>
<feature type="domain" description="AMP-binding enzyme C-terminal" evidence="4">
    <location>
        <begin position="500"/>
        <end position="576"/>
    </location>
</feature>
<dbReference type="Gene3D" id="3.40.50.12780">
    <property type="entry name" value="N-terminal domain of ligase-like"/>
    <property type="match status" value="1"/>
</dbReference>
<name>A0A8J8NSR5_HALGN</name>
<dbReference type="Pfam" id="PF13193">
    <property type="entry name" value="AMP-binding_C"/>
    <property type="match status" value="1"/>
</dbReference>
<dbReference type="GO" id="GO:0006631">
    <property type="term" value="P:fatty acid metabolic process"/>
    <property type="evidence" value="ECO:0007669"/>
    <property type="project" value="TreeGrafter"/>
</dbReference>
<evidence type="ECO:0000313" key="5">
    <source>
        <dbReference type="EMBL" id="TNV80956.1"/>
    </source>
</evidence>
<dbReference type="OrthoDB" id="16262at2759"/>
<dbReference type="InterPro" id="IPR045851">
    <property type="entry name" value="AMP-bd_C_sf"/>
</dbReference>
<dbReference type="Gene3D" id="3.30.300.30">
    <property type="match status" value="1"/>
</dbReference>
<proteinExistence type="inferred from homology"/>
<keyword evidence="2" id="KW-0436">Ligase</keyword>
<dbReference type="SUPFAM" id="SSF56801">
    <property type="entry name" value="Acetyl-CoA synthetase-like"/>
    <property type="match status" value="1"/>
</dbReference>
<dbReference type="EMBL" id="RRYP01006796">
    <property type="protein sequence ID" value="TNV80956.1"/>
    <property type="molecule type" value="Genomic_DNA"/>
</dbReference>
<dbReference type="GO" id="GO:0031956">
    <property type="term" value="F:medium-chain fatty acid-CoA ligase activity"/>
    <property type="evidence" value="ECO:0007669"/>
    <property type="project" value="TreeGrafter"/>
</dbReference>
<evidence type="ECO:0000313" key="6">
    <source>
        <dbReference type="Proteomes" id="UP000785679"/>
    </source>
</evidence>
<reference evidence="5" key="1">
    <citation type="submission" date="2019-06" db="EMBL/GenBank/DDBJ databases">
        <authorList>
            <person name="Zheng W."/>
        </authorList>
    </citation>
    <scope>NUCLEOTIDE SEQUENCE</scope>
    <source>
        <strain evidence="5">QDHG01</strain>
    </source>
</reference>
<evidence type="ECO:0000259" key="3">
    <source>
        <dbReference type="Pfam" id="PF00501"/>
    </source>
</evidence>
<dbReference type="Proteomes" id="UP000785679">
    <property type="component" value="Unassembled WGS sequence"/>
</dbReference>
<evidence type="ECO:0008006" key="7">
    <source>
        <dbReference type="Google" id="ProtNLM"/>
    </source>
</evidence>
<evidence type="ECO:0000256" key="1">
    <source>
        <dbReference type="ARBA" id="ARBA00006432"/>
    </source>
</evidence>
<gene>
    <name evidence="5" type="ORF">FGO68_gene15738</name>
</gene>
<organism evidence="5 6">
    <name type="scientific">Halteria grandinella</name>
    <dbReference type="NCBI Taxonomy" id="5974"/>
    <lineage>
        <taxon>Eukaryota</taxon>
        <taxon>Sar</taxon>
        <taxon>Alveolata</taxon>
        <taxon>Ciliophora</taxon>
        <taxon>Intramacronucleata</taxon>
        <taxon>Spirotrichea</taxon>
        <taxon>Stichotrichia</taxon>
        <taxon>Sporadotrichida</taxon>
        <taxon>Halteriidae</taxon>
        <taxon>Halteria</taxon>
    </lineage>
</organism>
<dbReference type="InterPro" id="IPR020845">
    <property type="entry name" value="AMP-binding_CS"/>
</dbReference>
<sequence length="608" mass="68484">MQYQKQALTHILNLKQNTSLPKRLFSPFINAPRKWSYQHGVGKLPLLSEHTSERLRNVAKLYPHNLAVVSAHQQIEWTYEEFNSRVDSIAKGLIAIGLKRGDRVGIYSPNKAEWTLLQFAAARADLILVNVNPAFQESELRYCLQKVGIKTLVMAEKFKSSDYIKIFRAIVPQVKDATNPLDLGHIPDFPLLKNVVLIGDTDVRGMLNFKDLDKIHTERDAMELIEREKVINFEDATNIQFTSGTTGFPKGATLSHFNIVNNGQYNGEAMELTDKDRLCISVPLYHCFGMVIGNLSALNFGASMVYPSEAFDPAAALETVTKYGCTGLYGVPTMFIAYLDEYNRNKGKYDVSTLRTGFIAGSSCPEALMHRIYKELGIKNVTQGYGMTELSPVVTLSHKDDSSFKKATTVGRAGPHCELKIAHPETHELMPWGEAGEVCARGYAVMKGYWGDDKKTEESIINGWMHTGDLGLFDEEGYLKIIGRAKDMIIRGGENIYPREIEEFLMKHPNVADAHVIGVNDEFFGEEVCAWVKLKNAEEGTKQTDFLAYCQGKIAHYKIPRYIRFVTEFPMTVTGKVKKNDMRHISNELMGKKSQGHDIVEIRKPKHK</sequence>
<comment type="similarity">
    <text evidence="1">Belongs to the ATP-dependent AMP-binding enzyme family.</text>
</comment>
<keyword evidence="6" id="KW-1185">Reference proteome</keyword>
<dbReference type="PANTHER" id="PTHR43201:SF30">
    <property type="entry name" value="AMP-DEPENDENT SYNTHETASE_LIGASE DOMAIN-CONTAINING PROTEIN"/>
    <property type="match status" value="1"/>
</dbReference>
<dbReference type="InterPro" id="IPR042099">
    <property type="entry name" value="ANL_N_sf"/>
</dbReference>
<accession>A0A8J8NSR5</accession>
<comment type="caution">
    <text evidence="5">The sequence shown here is derived from an EMBL/GenBank/DDBJ whole genome shotgun (WGS) entry which is preliminary data.</text>
</comment>